<dbReference type="EMBL" id="CP011058">
    <property type="protein sequence ID" value="AJY74309.1"/>
    <property type="molecule type" value="Genomic_DNA"/>
</dbReference>
<accession>A0A0D5NG02</accession>
<keyword evidence="1" id="KW-0460">Magnesium</keyword>
<sequence>MKISQHAYLQYALHVEIEYEQALDEGRIIAPKLEEEYAQIKALDLWDPQREKLAAGFLDEMEKMAIRVDYPYAEPSDLPGILAAKPSEYNSEAVPVSREKLTDKIYGAWLARCAGCLLGHPIEGWQRERILGLLKETGNLPIRYYISSEIDSSIAEKYGVKNTPGSYGNDSVSWINNVKHMVEDDDMNYTIIGLAIVEQYGFDFTPDDVAEAWLRYLPILRTCTAERIAYRNLLNLMDPPRSASYRNSYREWIGAQIRADLFGYVNPGNPEKAAEMAWRDASISHVKNGIYGEMWVAAMLASAAVTDDLESIVLAGLRQIPEKCRMAEHIVRVMDWKRKGDGFDEAVARIREEYDENNVHHWCHAVSNAMIVAAALLYGEGDLEATLGMAVVPGFDTDCNGATAGSVLGMRNGASALPDKWIAPLNDKIRSGVEGFGIVPLSDLANRTVRLIEQNPYVCMK</sequence>
<dbReference type="Pfam" id="PF03747">
    <property type="entry name" value="ADP_ribosyl_GH"/>
    <property type="match status" value="1"/>
</dbReference>
<reference evidence="3" key="2">
    <citation type="submission" date="2015-03" db="EMBL/GenBank/DDBJ databases">
        <title>Genome sequence of Paenibacillus beijingensis strain DSM 24997T.</title>
        <authorList>
            <person name="Kwak Y."/>
            <person name="Shin J.-H."/>
        </authorList>
    </citation>
    <scope>NUCLEOTIDE SEQUENCE [LARGE SCALE GENOMIC DNA]</scope>
    <source>
        <strain evidence="3">DSM 24997</strain>
    </source>
</reference>
<dbReference type="PATRIC" id="fig|1126833.4.peg.1439"/>
<evidence type="ECO:0000313" key="2">
    <source>
        <dbReference type="EMBL" id="AJY74309.1"/>
    </source>
</evidence>
<dbReference type="Proteomes" id="UP000032633">
    <property type="component" value="Chromosome"/>
</dbReference>
<protein>
    <submittedName>
        <fullName evidence="2">Crystallin</fullName>
    </submittedName>
</protein>
<proteinExistence type="predicted"/>
<dbReference type="STRING" id="1126833.VN24_06605"/>
<comment type="cofactor">
    <cofactor evidence="1">
        <name>Mg(2+)</name>
        <dbReference type="ChEBI" id="CHEBI:18420"/>
    </cofactor>
    <text evidence="1">Binds 2 magnesium ions per subunit.</text>
</comment>
<dbReference type="InterPro" id="IPR036705">
    <property type="entry name" value="Ribosyl_crysJ1_sf"/>
</dbReference>
<dbReference type="HOGENOM" id="CLU_033331_1_1_9"/>
<keyword evidence="3" id="KW-1185">Reference proteome</keyword>
<dbReference type="RefSeq" id="WP_045669745.1">
    <property type="nucleotide sequence ID" value="NZ_CP011058.1"/>
</dbReference>
<evidence type="ECO:0000256" key="1">
    <source>
        <dbReference type="PIRSR" id="PIRSR605502-1"/>
    </source>
</evidence>
<dbReference type="SUPFAM" id="SSF101478">
    <property type="entry name" value="ADP-ribosylglycohydrolase"/>
    <property type="match status" value="1"/>
</dbReference>
<organism evidence="2 3">
    <name type="scientific">Paenibacillus beijingensis</name>
    <dbReference type="NCBI Taxonomy" id="1126833"/>
    <lineage>
        <taxon>Bacteria</taxon>
        <taxon>Bacillati</taxon>
        <taxon>Bacillota</taxon>
        <taxon>Bacilli</taxon>
        <taxon>Bacillales</taxon>
        <taxon>Paenibacillaceae</taxon>
        <taxon>Paenibacillus</taxon>
    </lineage>
</organism>
<gene>
    <name evidence="2" type="ORF">VN24_06605</name>
</gene>
<reference evidence="2 3" key="1">
    <citation type="journal article" date="2015" name="J. Biotechnol.">
        <title>Complete genome sequence of Paenibacillus beijingensis 7188(T) (=DSM 24997(T)), a novel rhizobacterium from jujube garden soil.</title>
        <authorList>
            <person name="Kwak Y."/>
            <person name="Shin J.H."/>
        </authorList>
    </citation>
    <scope>NUCLEOTIDE SEQUENCE [LARGE SCALE GENOMIC DNA]</scope>
    <source>
        <strain evidence="2 3">DSM 24997</strain>
    </source>
</reference>
<feature type="binding site" evidence="1">
    <location>
        <position position="396"/>
    </location>
    <ligand>
        <name>Mg(2+)</name>
        <dbReference type="ChEBI" id="CHEBI:18420"/>
        <label>1</label>
    </ligand>
</feature>
<name>A0A0D5NG02_9BACL</name>
<keyword evidence="1" id="KW-0479">Metal-binding</keyword>
<dbReference type="GO" id="GO:0046872">
    <property type="term" value="F:metal ion binding"/>
    <property type="evidence" value="ECO:0007669"/>
    <property type="project" value="UniProtKB-KW"/>
</dbReference>
<feature type="binding site" evidence="1">
    <location>
        <position position="398"/>
    </location>
    <ligand>
        <name>Mg(2+)</name>
        <dbReference type="ChEBI" id="CHEBI:18420"/>
        <label>1</label>
    </ligand>
</feature>
<evidence type="ECO:0000313" key="3">
    <source>
        <dbReference type="Proteomes" id="UP000032633"/>
    </source>
</evidence>
<dbReference type="AlphaFoldDB" id="A0A0D5NG02"/>
<dbReference type="Gene3D" id="1.10.4080.10">
    <property type="entry name" value="ADP-ribosylation/Crystallin J1"/>
    <property type="match status" value="1"/>
</dbReference>
<dbReference type="InterPro" id="IPR005502">
    <property type="entry name" value="Ribosyl_crysJ1"/>
</dbReference>
<dbReference type="KEGG" id="pbj:VN24_06605"/>